<dbReference type="Proteomes" id="UP001596091">
    <property type="component" value="Unassembled WGS sequence"/>
</dbReference>
<dbReference type="NCBIfam" id="TIGR02777">
    <property type="entry name" value="LigD_PE_dom"/>
    <property type="match status" value="1"/>
</dbReference>
<dbReference type="InterPro" id="IPR014144">
    <property type="entry name" value="LigD_PE_domain"/>
</dbReference>
<dbReference type="InterPro" id="IPR014145">
    <property type="entry name" value="LigD_pol_dom"/>
</dbReference>
<dbReference type="NCBIfam" id="TIGR02778">
    <property type="entry name" value="ligD_pol"/>
    <property type="match status" value="1"/>
</dbReference>
<dbReference type="GO" id="GO:0003910">
    <property type="term" value="F:DNA ligase (ATP) activity"/>
    <property type="evidence" value="ECO:0007669"/>
    <property type="project" value="UniProtKB-EC"/>
</dbReference>
<dbReference type="EC" id="6.5.1.1" evidence="3"/>
<dbReference type="CDD" id="cd04862">
    <property type="entry name" value="PaeLigD_Pol_like"/>
    <property type="match status" value="1"/>
</dbReference>
<keyword evidence="3" id="KW-0436">Ligase</keyword>
<dbReference type="Pfam" id="PF13298">
    <property type="entry name" value="LigD_N"/>
    <property type="match status" value="1"/>
</dbReference>
<dbReference type="PANTHER" id="PTHR42705">
    <property type="entry name" value="BIFUNCTIONAL NON-HOMOLOGOUS END JOINING PROTEIN LIGD"/>
    <property type="match status" value="1"/>
</dbReference>
<evidence type="ECO:0000313" key="4">
    <source>
        <dbReference type="Proteomes" id="UP001596091"/>
    </source>
</evidence>
<dbReference type="InterPro" id="IPR033651">
    <property type="entry name" value="PaeLigD_Pol-like"/>
</dbReference>
<gene>
    <name evidence="3" type="primary">ligD</name>
    <name evidence="3" type="ORF">ACFPT7_11405</name>
</gene>
<comment type="caution">
    <text evidence="3">The sequence shown here is derived from an EMBL/GenBank/DDBJ whole genome shotgun (WGS) entry which is preliminary data.</text>
</comment>
<dbReference type="Pfam" id="PF21686">
    <property type="entry name" value="LigD_Prim-Pol"/>
    <property type="match status" value="1"/>
</dbReference>
<dbReference type="EMBL" id="JBHSPH010000003">
    <property type="protein sequence ID" value="MFC5862901.1"/>
    <property type="molecule type" value="Genomic_DNA"/>
</dbReference>
<organism evidence="3 4">
    <name type="scientific">Acidicapsa dinghuensis</name>
    <dbReference type="NCBI Taxonomy" id="2218256"/>
    <lineage>
        <taxon>Bacteria</taxon>
        <taxon>Pseudomonadati</taxon>
        <taxon>Acidobacteriota</taxon>
        <taxon>Terriglobia</taxon>
        <taxon>Terriglobales</taxon>
        <taxon>Acidobacteriaceae</taxon>
        <taxon>Acidicapsa</taxon>
    </lineage>
</organism>
<protein>
    <submittedName>
        <fullName evidence="3">Non-homologous end-joining DNA ligase</fullName>
        <ecNumber evidence="3">6.5.1.1</ecNumber>
    </submittedName>
</protein>
<accession>A0ABW1EF31</accession>
<evidence type="ECO:0000313" key="3">
    <source>
        <dbReference type="EMBL" id="MFC5862901.1"/>
    </source>
</evidence>
<feature type="domain" description="DNA ligase D 3'-phosphoesterase" evidence="1">
    <location>
        <begin position="53"/>
        <end position="161"/>
    </location>
</feature>
<feature type="domain" description="DNA ligase D polymerase" evidence="2">
    <location>
        <begin position="267"/>
        <end position="519"/>
    </location>
</feature>
<dbReference type="PANTHER" id="PTHR42705:SF2">
    <property type="entry name" value="BIFUNCTIONAL NON-HOMOLOGOUS END JOINING PROTEIN LIGD"/>
    <property type="match status" value="1"/>
</dbReference>
<dbReference type="RefSeq" id="WP_263339018.1">
    <property type="nucleotide sequence ID" value="NZ_JAGSYH010000005.1"/>
</dbReference>
<proteinExistence type="predicted"/>
<keyword evidence="4" id="KW-1185">Reference proteome</keyword>
<dbReference type="InterPro" id="IPR052171">
    <property type="entry name" value="NHEJ_LigD"/>
</dbReference>
<sequence>MSAKRNSKQKPAEAVEKQLERYREMRDFGITGGEPRGKNAAHKASAKLPFVVQKHAASHLHYDFRLGWNGVLKSWAVAKGPSMNPADKRLAIQVEDHPVEYGGFEGIIPQDQYGGGTVMVWDYGTWEPQTDHADVNEELEKGSLKFTLHGTKLKGSWALVRMKRKFGSETKPAWLLIKEHDRYERDAEDISIVDEKTKSALTGRGMEAISKSEDHVWAPKTNASASRKARHHQVQKMNRSTTKVEASQSPVVLTHPEKILDEESKLTKQQLADYYLSIADGILPHIANRPLSIVRCPQGSSKPCFFQKHATDSLSSAIESVLIKDKKSDKAEPYITISTKDALVELAQLGVLEIHPWGATNDDLEHPDRIIIDLDPDPSISWPTLAASAIAVRNLFKEINLDSFLKNTGGKGLHIVAPVIPDQDWTAIKQLAHEIALHLEKQDPRLFITKMSKAERKERIFVDYLRNERGATAVAPYSPRARSGAPVALPLPWSALDGSERPHAFVATAAEWNHGGDPWVTMRRLRQDIDLEKAFHILKT</sequence>
<reference evidence="4" key="1">
    <citation type="journal article" date="2019" name="Int. J. Syst. Evol. Microbiol.">
        <title>The Global Catalogue of Microorganisms (GCM) 10K type strain sequencing project: providing services to taxonomists for standard genome sequencing and annotation.</title>
        <authorList>
            <consortium name="The Broad Institute Genomics Platform"/>
            <consortium name="The Broad Institute Genome Sequencing Center for Infectious Disease"/>
            <person name="Wu L."/>
            <person name="Ma J."/>
        </authorList>
    </citation>
    <scope>NUCLEOTIDE SEQUENCE [LARGE SCALE GENOMIC DNA]</scope>
    <source>
        <strain evidence="4">JCM 4087</strain>
    </source>
</reference>
<name>A0ABW1EF31_9BACT</name>
<dbReference type="Gene3D" id="3.90.920.10">
    <property type="entry name" value="DNA primase, PRIM domain"/>
    <property type="match status" value="1"/>
</dbReference>
<evidence type="ECO:0000259" key="2">
    <source>
        <dbReference type="Pfam" id="PF21686"/>
    </source>
</evidence>
<evidence type="ECO:0000259" key="1">
    <source>
        <dbReference type="Pfam" id="PF13298"/>
    </source>
</evidence>